<feature type="region of interest" description="Disordered" evidence="1">
    <location>
        <begin position="197"/>
        <end position="236"/>
    </location>
</feature>
<dbReference type="GO" id="GO:0046983">
    <property type="term" value="F:protein dimerization activity"/>
    <property type="evidence" value="ECO:0007669"/>
    <property type="project" value="InterPro"/>
</dbReference>
<feature type="region of interest" description="Disordered" evidence="1">
    <location>
        <begin position="106"/>
        <end position="137"/>
    </location>
</feature>
<name>A0A2T3YWZ9_TRIA4</name>
<dbReference type="SUPFAM" id="SSF47459">
    <property type="entry name" value="HLH, helix-loop-helix DNA-binding domain"/>
    <property type="match status" value="1"/>
</dbReference>
<feature type="domain" description="BHLH" evidence="2">
    <location>
        <begin position="234"/>
        <end position="312"/>
    </location>
</feature>
<dbReference type="OrthoDB" id="2133190at2759"/>
<dbReference type="EMBL" id="KZ679268">
    <property type="protein sequence ID" value="PTB37057.1"/>
    <property type="molecule type" value="Genomic_DNA"/>
</dbReference>
<feature type="region of interest" description="Disordered" evidence="1">
    <location>
        <begin position="54"/>
        <end position="75"/>
    </location>
</feature>
<evidence type="ECO:0000313" key="3">
    <source>
        <dbReference type="EMBL" id="PTB37057.1"/>
    </source>
</evidence>
<protein>
    <recommendedName>
        <fullName evidence="2">BHLH domain-containing protein</fullName>
    </recommendedName>
</protein>
<gene>
    <name evidence="3" type="ORF">M441DRAFT_92373</name>
</gene>
<dbReference type="InterPro" id="IPR036638">
    <property type="entry name" value="HLH_DNA-bd_sf"/>
</dbReference>
<dbReference type="PANTHER" id="PTHR47336:SF2">
    <property type="entry name" value="TRANSCRIPTION FACTOR HMS1-RELATED"/>
    <property type="match status" value="1"/>
</dbReference>
<dbReference type="SMART" id="SM00353">
    <property type="entry name" value="HLH"/>
    <property type="match status" value="1"/>
</dbReference>
<dbReference type="Proteomes" id="UP000240493">
    <property type="component" value="Unassembled WGS sequence"/>
</dbReference>
<evidence type="ECO:0000313" key="4">
    <source>
        <dbReference type="Proteomes" id="UP000240493"/>
    </source>
</evidence>
<feature type="compositionally biased region" description="Basic and acidic residues" evidence="1">
    <location>
        <begin position="267"/>
        <end position="280"/>
    </location>
</feature>
<dbReference type="PANTHER" id="PTHR47336">
    <property type="entry name" value="TRANSCRIPTION FACTOR HMS1-RELATED"/>
    <property type="match status" value="1"/>
</dbReference>
<dbReference type="Pfam" id="PF00010">
    <property type="entry name" value="HLH"/>
    <property type="match status" value="1"/>
</dbReference>
<keyword evidence="4" id="KW-1185">Reference proteome</keyword>
<dbReference type="AlphaFoldDB" id="A0A2T3YWZ9"/>
<sequence length="338" mass="37281">MPKVQLKKNGPSSLRQESRKQLVESLQALLANDAVSLEVLKSGSPWPSATEIARLQREKTHHKSPTALPSSSEETAVTDTALDTFRFPVGVDPDWLKSILPIFRNNSNQPNTSFSPTNSGNTSSNQDGSSDSNTIDYSPFLSASPLVPWDAFSEPGHYQQTPYSTTGLQTSQSESFLGSKTSTIEKVLHLNSLKSSHFESGGGLITPPAQSTEQPSDGDDGGRCNSPSPAPCRKRQRAHYAIEKRYRAGLQERFEALRDCVASMRQAQHEQHPRGRNKDEMDGDEEASPNDEPSRMNKAEVLHQATVCIQMLQEENEVVIEQMKLLIERLRAVKLALG</sequence>
<organism evidence="3 4">
    <name type="scientific">Trichoderma asperellum (strain ATCC 204424 / CBS 433.97 / NBRC 101777)</name>
    <dbReference type="NCBI Taxonomy" id="1042311"/>
    <lineage>
        <taxon>Eukaryota</taxon>
        <taxon>Fungi</taxon>
        <taxon>Dikarya</taxon>
        <taxon>Ascomycota</taxon>
        <taxon>Pezizomycotina</taxon>
        <taxon>Sordariomycetes</taxon>
        <taxon>Hypocreomycetidae</taxon>
        <taxon>Hypocreales</taxon>
        <taxon>Hypocreaceae</taxon>
        <taxon>Trichoderma</taxon>
    </lineage>
</organism>
<feature type="compositionally biased region" description="Polar residues" evidence="1">
    <location>
        <begin position="106"/>
        <end position="136"/>
    </location>
</feature>
<evidence type="ECO:0000256" key="1">
    <source>
        <dbReference type="SAM" id="MobiDB-lite"/>
    </source>
</evidence>
<dbReference type="InterPro" id="IPR052099">
    <property type="entry name" value="Regulatory_TF_Diverse"/>
</dbReference>
<dbReference type="PROSITE" id="PS50888">
    <property type="entry name" value="BHLH"/>
    <property type="match status" value="1"/>
</dbReference>
<evidence type="ECO:0000259" key="2">
    <source>
        <dbReference type="PROSITE" id="PS50888"/>
    </source>
</evidence>
<dbReference type="STRING" id="1042311.A0A2T3YWZ9"/>
<dbReference type="InterPro" id="IPR011598">
    <property type="entry name" value="bHLH_dom"/>
</dbReference>
<feature type="region of interest" description="Disordered" evidence="1">
    <location>
        <begin position="264"/>
        <end position="296"/>
    </location>
</feature>
<proteinExistence type="predicted"/>
<dbReference type="Gene3D" id="4.10.280.10">
    <property type="entry name" value="Helix-loop-helix DNA-binding domain"/>
    <property type="match status" value="1"/>
</dbReference>
<reference evidence="3 4" key="1">
    <citation type="submission" date="2016-07" db="EMBL/GenBank/DDBJ databases">
        <title>Multiple horizontal gene transfer events from other fungi enriched the ability of initially mycotrophic Trichoderma (Ascomycota) to feed on dead plant biomass.</title>
        <authorList>
            <consortium name="DOE Joint Genome Institute"/>
            <person name="Aerts A."/>
            <person name="Atanasova L."/>
            <person name="Chenthamara K."/>
            <person name="Zhang J."/>
            <person name="Grujic M."/>
            <person name="Henrissat B."/>
            <person name="Kuo A."/>
            <person name="Salamov A."/>
            <person name="Lipzen A."/>
            <person name="Labutti K."/>
            <person name="Barry K."/>
            <person name="Miao Y."/>
            <person name="Rahimi M.J."/>
            <person name="Shen Q."/>
            <person name="Grigoriev I.V."/>
            <person name="Kubicek C.P."/>
            <person name="Druzhinina I.S."/>
        </authorList>
    </citation>
    <scope>NUCLEOTIDE SEQUENCE [LARGE SCALE GENOMIC DNA]</scope>
    <source>
        <strain evidence="3 4">CBS 433.97</strain>
    </source>
</reference>
<accession>A0A2T3YWZ9</accession>